<sequence length="452" mass="50086">MSTSIKRSRLLITIFVSLLLVGGTLLAIQIAKGYRPSISKMSLNSTGLLSTTSYPKNAQVFVNDRLTTVTDDTLYLSPADYKIKIIKTGFYPWTKTVPIKPELVSTTDARLFPAIPSSTPLTFYQVNQPIVSPDGNRLVYVLTNSPFVQDNGVYVLSLANNLILGNQIIQIADMSVYDYTKAELLWSPDGTQILAVFHDGKKIVASHLLSTRNMNQAKNLVDTTIRLSLLLSQWQEQLGSINKNNLVRLPELMVKIATQSAVNVYFSPDREKLFYTTKENLDLPDNLIGKTIPSINPAIQSRKLTAGKTYVYDLKEDSNYQVSEANYNPQTQQPLITDGTPPTPTPTNGSKTKPAPESELNRIIRQIRLERGQTDPHSTQNLSWYSTSRHLVVGNSDGVSIVEYDGNNLTLIISTQINNGFAAASIDGNRLLILSNLNQKPEANNLISLDLK</sequence>
<feature type="region of interest" description="Disordered" evidence="1">
    <location>
        <begin position="326"/>
        <end position="358"/>
    </location>
</feature>
<reference evidence="3 4" key="1">
    <citation type="journal article" date="2016" name="Nat. Commun.">
        <title>Thousands of microbial genomes shed light on interconnected biogeochemical processes in an aquifer system.</title>
        <authorList>
            <person name="Anantharaman K."/>
            <person name="Brown C.T."/>
            <person name="Hug L.A."/>
            <person name="Sharon I."/>
            <person name="Castelle C.J."/>
            <person name="Probst A.J."/>
            <person name="Thomas B.C."/>
            <person name="Singh A."/>
            <person name="Wilkins M.J."/>
            <person name="Karaoz U."/>
            <person name="Brodie E.L."/>
            <person name="Williams K.H."/>
            <person name="Hubbard S.S."/>
            <person name="Banfield J.F."/>
        </authorList>
    </citation>
    <scope>NUCLEOTIDE SEQUENCE [LARGE SCALE GENOMIC DNA]</scope>
</reference>
<evidence type="ECO:0000313" key="4">
    <source>
        <dbReference type="Proteomes" id="UP000177979"/>
    </source>
</evidence>
<protein>
    <recommendedName>
        <fullName evidence="2">PEGA domain-containing protein</fullName>
    </recommendedName>
</protein>
<organism evidence="3 4">
    <name type="scientific">Candidatus Collierbacteria bacterium RIFCSPHIGHO2_01_FULL_50_25</name>
    <dbReference type="NCBI Taxonomy" id="1817722"/>
    <lineage>
        <taxon>Bacteria</taxon>
        <taxon>Candidatus Collieribacteriota</taxon>
    </lineage>
</organism>
<feature type="domain" description="PEGA" evidence="2">
    <location>
        <begin position="47"/>
        <end position="107"/>
    </location>
</feature>
<dbReference type="AlphaFoldDB" id="A0A1F5EYF3"/>
<proteinExistence type="predicted"/>
<dbReference type="Pfam" id="PF07676">
    <property type="entry name" value="PD40"/>
    <property type="match status" value="1"/>
</dbReference>
<dbReference type="Gene3D" id="2.120.10.30">
    <property type="entry name" value="TolB, C-terminal domain"/>
    <property type="match status" value="1"/>
</dbReference>
<dbReference type="InterPro" id="IPR011659">
    <property type="entry name" value="WD40"/>
</dbReference>
<dbReference type="STRING" id="1817722.A2703_00305"/>
<dbReference type="SUPFAM" id="SSF82171">
    <property type="entry name" value="DPP6 N-terminal domain-like"/>
    <property type="match status" value="1"/>
</dbReference>
<gene>
    <name evidence="3" type="ORF">A2703_00305</name>
</gene>
<evidence type="ECO:0000259" key="2">
    <source>
        <dbReference type="Pfam" id="PF08308"/>
    </source>
</evidence>
<name>A0A1F5EYF3_9BACT</name>
<evidence type="ECO:0000256" key="1">
    <source>
        <dbReference type="SAM" id="MobiDB-lite"/>
    </source>
</evidence>
<dbReference type="Pfam" id="PF08308">
    <property type="entry name" value="PEGA"/>
    <property type="match status" value="1"/>
</dbReference>
<dbReference type="InterPro" id="IPR013229">
    <property type="entry name" value="PEGA"/>
</dbReference>
<comment type="caution">
    <text evidence="3">The sequence shown here is derived from an EMBL/GenBank/DDBJ whole genome shotgun (WGS) entry which is preliminary data.</text>
</comment>
<dbReference type="EMBL" id="MFAG01000004">
    <property type="protein sequence ID" value="OGD72407.1"/>
    <property type="molecule type" value="Genomic_DNA"/>
</dbReference>
<feature type="compositionally biased region" description="Polar residues" evidence="1">
    <location>
        <begin position="326"/>
        <end position="335"/>
    </location>
</feature>
<evidence type="ECO:0000313" key="3">
    <source>
        <dbReference type="EMBL" id="OGD72407.1"/>
    </source>
</evidence>
<accession>A0A1F5EYF3</accession>
<dbReference type="InterPro" id="IPR011042">
    <property type="entry name" value="6-blade_b-propeller_TolB-like"/>
</dbReference>
<dbReference type="Proteomes" id="UP000177979">
    <property type="component" value="Unassembled WGS sequence"/>
</dbReference>